<evidence type="ECO:0000259" key="1">
    <source>
        <dbReference type="Pfam" id="PF06877"/>
    </source>
</evidence>
<dbReference type="AlphaFoldDB" id="A0A266QBQ8"/>
<feature type="domain" description="Regulator of ribonuclease activity B" evidence="1">
    <location>
        <begin position="6"/>
        <end position="117"/>
    </location>
</feature>
<dbReference type="RefSeq" id="WP_094984728.1">
    <property type="nucleotide sequence ID" value="NZ_NHNI01000001.1"/>
</dbReference>
<accession>A0A266QBQ8</accession>
<dbReference type="EMBL" id="NHNI01000001">
    <property type="protein sequence ID" value="OZY87285.1"/>
    <property type="molecule type" value="Genomic_DNA"/>
</dbReference>
<keyword evidence="3" id="KW-1185">Reference proteome</keyword>
<comment type="caution">
    <text evidence="2">The sequence shown here is derived from an EMBL/GenBank/DDBJ whole genome shotgun (WGS) entry which is preliminary data.</text>
</comment>
<evidence type="ECO:0000313" key="2">
    <source>
        <dbReference type="EMBL" id="OZY87285.1"/>
    </source>
</evidence>
<dbReference type="InterPro" id="IPR009671">
    <property type="entry name" value="RraB_dom"/>
</dbReference>
<protein>
    <recommendedName>
        <fullName evidence="1">Regulator of ribonuclease activity B domain-containing protein</fullName>
    </recommendedName>
</protein>
<organism evidence="2 3">
    <name type="scientific">Cellvibrio mixtus</name>
    <dbReference type="NCBI Taxonomy" id="39650"/>
    <lineage>
        <taxon>Bacteria</taxon>
        <taxon>Pseudomonadati</taxon>
        <taxon>Pseudomonadota</taxon>
        <taxon>Gammaproteobacteria</taxon>
        <taxon>Cellvibrionales</taxon>
        <taxon>Cellvibrionaceae</taxon>
        <taxon>Cellvibrio</taxon>
    </lineage>
</organism>
<name>A0A266QBQ8_9GAMM</name>
<dbReference type="Gene3D" id="3.30.70.970">
    <property type="entry name" value="RraB-like"/>
    <property type="match status" value="1"/>
</dbReference>
<proteinExistence type="predicted"/>
<gene>
    <name evidence="2" type="ORF">CBP51_09985</name>
</gene>
<reference evidence="3" key="1">
    <citation type="submission" date="2017-05" db="EMBL/GenBank/DDBJ databases">
        <authorList>
            <person name="Barney B.M."/>
        </authorList>
    </citation>
    <scope>NUCLEOTIDE SEQUENCE [LARGE SCALE GENOMIC DNA]</scope>
    <source>
        <strain evidence="3">PSBB022</strain>
    </source>
</reference>
<sequence>MEFPNDDDGGLLQMLHEHGIDLTAPMDLEFGVHCPDEATALQIEAVLQAADYKAHALYDEGDLEEGEAMTAENEESWPFWAVVVFINMVPEYHEIQRIQAHLNELAGPLGGKSDGWGAVIE</sequence>
<dbReference type="SUPFAM" id="SSF89946">
    <property type="entry name" value="Hypothetical protein VC0424"/>
    <property type="match status" value="1"/>
</dbReference>
<dbReference type="Pfam" id="PF06877">
    <property type="entry name" value="RraB"/>
    <property type="match status" value="1"/>
</dbReference>
<evidence type="ECO:0000313" key="3">
    <source>
        <dbReference type="Proteomes" id="UP000216101"/>
    </source>
</evidence>
<dbReference type="Proteomes" id="UP000216101">
    <property type="component" value="Unassembled WGS sequence"/>
</dbReference>
<dbReference type="InterPro" id="IPR036701">
    <property type="entry name" value="RraB-like_sf"/>
</dbReference>